<dbReference type="Pfam" id="PF09420">
    <property type="entry name" value="Nop16"/>
    <property type="match status" value="1"/>
</dbReference>
<protein>
    <recommendedName>
        <fullName evidence="4">Nucleolar protein 16</fullName>
    </recommendedName>
</protein>
<proteinExistence type="inferred from homology"/>
<evidence type="ECO:0000256" key="5">
    <source>
        <dbReference type="ARBA" id="ARBA00023242"/>
    </source>
</evidence>
<reference evidence="7" key="2">
    <citation type="submission" date="2020-11" db="EMBL/GenBank/DDBJ databases">
        <authorList>
            <consortium name="DOE Joint Genome Institute"/>
            <person name="Kuo A."/>
            <person name="Miyauchi S."/>
            <person name="Kiss E."/>
            <person name="Drula E."/>
            <person name="Kohler A."/>
            <person name="Sanchez-Garcia M."/>
            <person name="Andreopoulos B."/>
            <person name="Barry K.W."/>
            <person name="Bonito G."/>
            <person name="Buee M."/>
            <person name="Carver A."/>
            <person name="Chen C."/>
            <person name="Cichocki N."/>
            <person name="Clum A."/>
            <person name="Culley D."/>
            <person name="Crous P.W."/>
            <person name="Fauchery L."/>
            <person name="Girlanda M."/>
            <person name="Hayes R."/>
            <person name="Keri Z."/>
            <person name="Labutti K."/>
            <person name="Lipzen A."/>
            <person name="Lombard V."/>
            <person name="Magnuson J."/>
            <person name="Maillard F."/>
            <person name="Morin E."/>
            <person name="Murat C."/>
            <person name="Nolan M."/>
            <person name="Ohm R."/>
            <person name="Pangilinan J."/>
            <person name="Pereira M."/>
            <person name="Perotto S."/>
            <person name="Peter M."/>
            <person name="Riley R."/>
            <person name="Sitrit Y."/>
            <person name="Stielow B."/>
            <person name="Szollosi G."/>
            <person name="Zifcakova L."/>
            <person name="Stursova M."/>
            <person name="Spatafora J.W."/>
            <person name="Tedersoo L."/>
            <person name="Vaario L.-M."/>
            <person name="Yamada A."/>
            <person name="Yan M."/>
            <person name="Wang P."/>
            <person name="Xu J."/>
            <person name="Bruns T."/>
            <person name="Baldrian P."/>
            <person name="Vilgalys R."/>
            <person name="Henrissat B."/>
            <person name="Grigoriev I.V."/>
            <person name="Hibbett D."/>
            <person name="Nagy L.G."/>
            <person name="Martin F.M."/>
        </authorList>
    </citation>
    <scope>NUCLEOTIDE SEQUENCE</scope>
    <source>
        <strain evidence="7">UH-Tt-Lm1</strain>
    </source>
</reference>
<feature type="compositionally biased region" description="Basic and acidic residues" evidence="6">
    <location>
        <begin position="221"/>
        <end position="231"/>
    </location>
</feature>
<dbReference type="AlphaFoldDB" id="A0A9P6HNT4"/>
<dbReference type="PANTHER" id="PTHR13243:SF1">
    <property type="entry name" value="NUCLEOLAR PROTEIN 16"/>
    <property type="match status" value="1"/>
</dbReference>
<evidence type="ECO:0000256" key="1">
    <source>
        <dbReference type="ARBA" id="ARBA00002889"/>
    </source>
</evidence>
<feature type="region of interest" description="Disordered" evidence="6">
    <location>
        <begin position="221"/>
        <end position="241"/>
    </location>
</feature>
<dbReference type="Proteomes" id="UP000736335">
    <property type="component" value="Unassembled WGS sequence"/>
</dbReference>
<keyword evidence="8" id="KW-1185">Reference proteome</keyword>
<evidence type="ECO:0000256" key="2">
    <source>
        <dbReference type="ARBA" id="ARBA00004604"/>
    </source>
</evidence>
<feature type="compositionally biased region" description="Basic residues" evidence="6">
    <location>
        <begin position="232"/>
        <end position="241"/>
    </location>
</feature>
<evidence type="ECO:0000313" key="7">
    <source>
        <dbReference type="EMBL" id="KAF9791170.1"/>
    </source>
</evidence>
<feature type="region of interest" description="Disordered" evidence="6">
    <location>
        <begin position="1"/>
        <end position="43"/>
    </location>
</feature>
<gene>
    <name evidence="7" type="ORF">BJ322DRAFT_1040105</name>
</gene>
<evidence type="ECO:0000256" key="4">
    <source>
        <dbReference type="ARBA" id="ARBA00015522"/>
    </source>
</evidence>
<dbReference type="PANTHER" id="PTHR13243">
    <property type="entry name" value="HSPC111 PROTEIN-RELATED"/>
    <property type="match status" value="1"/>
</dbReference>
<comment type="similarity">
    <text evidence="3">Belongs to the NOP16 family.</text>
</comment>
<keyword evidence="5" id="KW-0539">Nucleus</keyword>
<dbReference type="InterPro" id="IPR019002">
    <property type="entry name" value="Ribosome_biogenesis_Nop16"/>
</dbReference>
<dbReference type="OrthoDB" id="285729at2759"/>
<dbReference type="GO" id="GO:0005730">
    <property type="term" value="C:nucleolus"/>
    <property type="evidence" value="ECO:0007669"/>
    <property type="project" value="UniProtKB-SubCell"/>
</dbReference>
<evidence type="ECO:0000313" key="8">
    <source>
        <dbReference type="Proteomes" id="UP000736335"/>
    </source>
</evidence>
<name>A0A9P6HNT4_9AGAM</name>
<evidence type="ECO:0000256" key="6">
    <source>
        <dbReference type="SAM" id="MobiDB-lite"/>
    </source>
</evidence>
<reference evidence="7" key="1">
    <citation type="journal article" date="2020" name="Nat. Commun.">
        <title>Large-scale genome sequencing of mycorrhizal fungi provides insights into the early evolution of symbiotic traits.</title>
        <authorList>
            <person name="Miyauchi S."/>
            <person name="Kiss E."/>
            <person name="Kuo A."/>
            <person name="Drula E."/>
            <person name="Kohler A."/>
            <person name="Sanchez-Garcia M."/>
            <person name="Morin E."/>
            <person name="Andreopoulos B."/>
            <person name="Barry K.W."/>
            <person name="Bonito G."/>
            <person name="Buee M."/>
            <person name="Carver A."/>
            <person name="Chen C."/>
            <person name="Cichocki N."/>
            <person name="Clum A."/>
            <person name="Culley D."/>
            <person name="Crous P.W."/>
            <person name="Fauchery L."/>
            <person name="Girlanda M."/>
            <person name="Hayes R.D."/>
            <person name="Keri Z."/>
            <person name="LaButti K."/>
            <person name="Lipzen A."/>
            <person name="Lombard V."/>
            <person name="Magnuson J."/>
            <person name="Maillard F."/>
            <person name="Murat C."/>
            <person name="Nolan M."/>
            <person name="Ohm R.A."/>
            <person name="Pangilinan J."/>
            <person name="Pereira M.F."/>
            <person name="Perotto S."/>
            <person name="Peter M."/>
            <person name="Pfister S."/>
            <person name="Riley R."/>
            <person name="Sitrit Y."/>
            <person name="Stielow J.B."/>
            <person name="Szollosi G."/>
            <person name="Zifcakova L."/>
            <person name="Stursova M."/>
            <person name="Spatafora J.W."/>
            <person name="Tedersoo L."/>
            <person name="Vaario L.M."/>
            <person name="Yamada A."/>
            <person name="Yan M."/>
            <person name="Wang P."/>
            <person name="Xu J."/>
            <person name="Bruns T."/>
            <person name="Baldrian P."/>
            <person name="Vilgalys R."/>
            <person name="Dunand C."/>
            <person name="Henrissat B."/>
            <person name="Grigoriev I.V."/>
            <person name="Hibbett D."/>
            <person name="Nagy L.G."/>
            <person name="Martin F.M."/>
        </authorList>
    </citation>
    <scope>NUCLEOTIDE SEQUENCE</scope>
    <source>
        <strain evidence="7">UH-Tt-Lm1</strain>
    </source>
</reference>
<comment type="subcellular location">
    <subcellularLocation>
        <location evidence="2">Nucleus</location>
        <location evidence="2">Nucleolus</location>
    </subcellularLocation>
</comment>
<organism evidence="7 8">
    <name type="scientific">Thelephora terrestris</name>
    <dbReference type="NCBI Taxonomy" id="56493"/>
    <lineage>
        <taxon>Eukaryota</taxon>
        <taxon>Fungi</taxon>
        <taxon>Dikarya</taxon>
        <taxon>Basidiomycota</taxon>
        <taxon>Agaricomycotina</taxon>
        <taxon>Agaricomycetes</taxon>
        <taxon>Thelephorales</taxon>
        <taxon>Thelephoraceae</taxon>
        <taxon>Thelephora</taxon>
    </lineage>
</organism>
<feature type="region of interest" description="Disordered" evidence="6">
    <location>
        <begin position="64"/>
        <end position="98"/>
    </location>
</feature>
<dbReference type="EMBL" id="WIUZ02000002">
    <property type="protein sequence ID" value="KAF9791170.1"/>
    <property type="molecule type" value="Genomic_DNA"/>
</dbReference>
<comment type="function">
    <text evidence="1">Involved in the biogenesis of the 60S ribosomal subunit.</text>
</comment>
<evidence type="ECO:0000256" key="3">
    <source>
        <dbReference type="ARBA" id="ARBA00008479"/>
    </source>
</evidence>
<accession>A0A9P6HNT4</accession>
<feature type="compositionally biased region" description="Basic residues" evidence="6">
    <location>
        <begin position="1"/>
        <end position="29"/>
    </location>
</feature>
<feature type="compositionally biased region" description="Basic and acidic residues" evidence="6">
    <location>
        <begin position="70"/>
        <end position="81"/>
    </location>
</feature>
<dbReference type="GO" id="GO:0042273">
    <property type="term" value="P:ribosomal large subunit biogenesis"/>
    <property type="evidence" value="ECO:0007669"/>
    <property type="project" value="TreeGrafter"/>
</dbReference>
<comment type="caution">
    <text evidence="7">The sequence shown here is derived from an EMBL/GenBank/DDBJ whole genome shotgun (WGS) entry which is preliminary data.</text>
</comment>
<sequence>MVNPRQRSKKRSGSFRPIQRSKHAKKNLKRQPPIRGPKILQDAWDRHKTVKQNYDALGLVATLKPNESGGTEHNEYGKLEAESIPSTSTRGDPKGVAELSTGAKIPLRYGRILRDEQGNAVDIELGEEDVEGVDTDRDVETMDVYLDQKTATTWSQLGPRTAARTKRPNSVVQELEKISEDQGHRGMPRILSEGEAGYLRRLVGRHGEDVEAMARDRKLNPDQRTVGELRRLMKRRAGSRR</sequence>